<organism evidence="3 4">
    <name type="scientific">Cytophaga hutchinsonii (strain ATCC 33406 / DSM 1761 / CIP 103989 / NBRC 15051 / NCIMB 9469 / D465)</name>
    <dbReference type="NCBI Taxonomy" id="269798"/>
    <lineage>
        <taxon>Bacteria</taxon>
        <taxon>Pseudomonadati</taxon>
        <taxon>Bacteroidota</taxon>
        <taxon>Cytophagia</taxon>
        <taxon>Cytophagales</taxon>
        <taxon>Cytophagaceae</taxon>
        <taxon>Cytophaga</taxon>
    </lineage>
</organism>
<dbReference type="Proteomes" id="UP000001822">
    <property type="component" value="Chromosome"/>
</dbReference>
<evidence type="ECO:0000259" key="2">
    <source>
        <dbReference type="Pfam" id="PF18962"/>
    </source>
</evidence>
<gene>
    <name evidence="3" type="ordered locus">CHU_0922</name>
</gene>
<dbReference type="InterPro" id="IPR026444">
    <property type="entry name" value="Secre_tail"/>
</dbReference>
<sequence length="730" mass="82242">MKKLFFPCLLFVLIGSMPVLAQVSIVPLTQYNVGETAEYSASDARTAALTQTDTLKLPYIEDFSGPQLPIDTIKIVAFTSTENIYEIKQLKLHPLLSGDSIRILNAFGSGEKFDTTAYNILGKRFVKVLDKYTFQLFNDRLLTVPTTVNADPLAQMQYCNWYKLGINGYSTKPDVLGFLDDSGGVYINDNMSLNPVSIGVASFDAIKYTGFPYSNANVNGYADKLTSLPFNLSSYKAKDSVYFSFYWQSKSFGDTPESSAYLILEFKNRNNVWQEVWRKYGDPTQTIDTFRVVNIPLKDTLYRHKGFQYRFRNYGLLSGRFNVWNIDYIYINSKRTVNAAQTGDLCIVNTSRSILTEYTSIPYKHFISLSSSDQADLINQDLFFTLRDLRFGGPALSSKNNLLVRDNLGNTISNDNHADITTGVISRWSFPSPVLDPLKMDTPYVVKQEYSYNIVDYKAPIDLSFNNFKAIETYFYDYYAYDDGIPEDAFEAYQRNGEGILCANKFDILKEDSLTHIDFCFIKNFGPSVENSIITMAVWKDGTAIEEQLSQQITVKYSTIVNGFVRYAVTPSDKAKLAAGTYYFGFKHFIAGSLFVGYDRNNDNLDKIVTSSSTNTTWTAFNTNANALTGTLMIRPVFKGKPLLVTDIEDQAASETSNTFILYPNPSAGELHFTGAPEYISIYDLTGKLIQTTHVKETDLLDISALNNGLYVVVLQKADYSETKRLAVQK</sequence>
<dbReference type="AlphaFoldDB" id="A0A6N4SPF3"/>
<dbReference type="NCBIfam" id="TIGR04183">
    <property type="entry name" value="Por_Secre_tail"/>
    <property type="match status" value="1"/>
</dbReference>
<accession>A0A6N4SPF3</accession>
<dbReference type="Pfam" id="PF18962">
    <property type="entry name" value="Por_Secre_tail"/>
    <property type="match status" value="1"/>
</dbReference>
<dbReference type="KEGG" id="chu:CHU_0922"/>
<proteinExistence type="predicted"/>
<dbReference type="OrthoDB" id="1488838at2"/>
<feature type="chain" id="PRO_5026794459" description="Secretion system C-terminal sorting domain-containing protein" evidence="1">
    <location>
        <begin position="22"/>
        <end position="730"/>
    </location>
</feature>
<protein>
    <recommendedName>
        <fullName evidence="2">Secretion system C-terminal sorting domain-containing protein</fullName>
    </recommendedName>
</protein>
<evidence type="ECO:0000313" key="3">
    <source>
        <dbReference type="EMBL" id="ABG58201.1"/>
    </source>
</evidence>
<reference evidence="3 4" key="1">
    <citation type="journal article" date="2007" name="Appl. Environ. Microbiol.">
        <title>Genome sequence of the cellulolytic gliding bacterium Cytophaga hutchinsonii.</title>
        <authorList>
            <person name="Xie G."/>
            <person name="Bruce D.C."/>
            <person name="Challacombe J.F."/>
            <person name="Chertkov O."/>
            <person name="Detter J.C."/>
            <person name="Gilna P."/>
            <person name="Han C.S."/>
            <person name="Lucas S."/>
            <person name="Misra M."/>
            <person name="Myers G.L."/>
            <person name="Richardson P."/>
            <person name="Tapia R."/>
            <person name="Thayer N."/>
            <person name="Thompson L.S."/>
            <person name="Brettin T.S."/>
            <person name="Henrissat B."/>
            <person name="Wilson D.B."/>
            <person name="McBride M.J."/>
        </authorList>
    </citation>
    <scope>NUCLEOTIDE SEQUENCE [LARGE SCALE GENOMIC DNA]</scope>
    <source>
        <strain evidence="4">ATCC 33406 / DSM 1761 / CIP 103989 / NBRC 15051 / NCIMB 9469 / D465</strain>
    </source>
</reference>
<feature type="signal peptide" evidence="1">
    <location>
        <begin position="1"/>
        <end position="21"/>
    </location>
</feature>
<feature type="domain" description="Secretion system C-terminal sorting" evidence="2">
    <location>
        <begin position="662"/>
        <end position="728"/>
    </location>
</feature>
<name>A0A6N4SPF3_CYTH3</name>
<dbReference type="EMBL" id="CP000383">
    <property type="protein sequence ID" value="ABG58201.1"/>
    <property type="molecule type" value="Genomic_DNA"/>
</dbReference>
<evidence type="ECO:0000313" key="4">
    <source>
        <dbReference type="Proteomes" id="UP000001822"/>
    </source>
</evidence>
<keyword evidence="1" id="KW-0732">Signal</keyword>
<evidence type="ECO:0000256" key="1">
    <source>
        <dbReference type="SAM" id="SignalP"/>
    </source>
</evidence>
<keyword evidence="4" id="KW-1185">Reference proteome</keyword>
<dbReference type="RefSeq" id="WP_011584316.1">
    <property type="nucleotide sequence ID" value="NC_008255.1"/>
</dbReference>